<proteinExistence type="predicted"/>
<dbReference type="Pfam" id="PF08850">
    <property type="entry name" value="DUF1820"/>
    <property type="match status" value="1"/>
</dbReference>
<dbReference type="PIRSF" id="PIRSF028538">
    <property type="entry name" value="DUF1820"/>
    <property type="match status" value="1"/>
</dbReference>
<reference evidence="1" key="1">
    <citation type="submission" date="2018-05" db="EMBL/GenBank/DDBJ databases">
        <authorList>
            <person name="Lanie J.A."/>
            <person name="Ng W.-L."/>
            <person name="Kazmierczak K.M."/>
            <person name="Andrzejewski T.M."/>
            <person name="Davidsen T.M."/>
            <person name="Wayne K.J."/>
            <person name="Tettelin H."/>
            <person name="Glass J.I."/>
            <person name="Rusch D."/>
            <person name="Podicherti R."/>
            <person name="Tsui H.-C.T."/>
            <person name="Winkler M.E."/>
        </authorList>
    </citation>
    <scope>NUCLEOTIDE SEQUENCE</scope>
</reference>
<gene>
    <name evidence="1" type="ORF">METZ01_LOCUS82081</name>
</gene>
<accession>A0A381UPH9</accession>
<evidence type="ECO:0008006" key="2">
    <source>
        <dbReference type="Google" id="ProtNLM"/>
    </source>
</evidence>
<dbReference type="InterPro" id="IPR014949">
    <property type="entry name" value="DUF1820"/>
</dbReference>
<dbReference type="EMBL" id="UINC01006719">
    <property type="protein sequence ID" value="SVA29227.1"/>
    <property type="molecule type" value="Genomic_DNA"/>
</dbReference>
<evidence type="ECO:0000313" key="1">
    <source>
        <dbReference type="EMBL" id="SVA29227.1"/>
    </source>
</evidence>
<dbReference type="AlphaFoldDB" id="A0A381UPH9"/>
<sequence length="116" mass="12824">MSDKSKKSLFRITFMSQGQVYEVYAASIGHGSLFGFIEVEKLVFGKRSSVVVDPSEEKIKTEFEGVKRTYLPMHTIIRIDEVDKQGTSKISKIEGGNITQFPVPVYTPGGSSGESQ</sequence>
<organism evidence="1">
    <name type="scientific">marine metagenome</name>
    <dbReference type="NCBI Taxonomy" id="408172"/>
    <lineage>
        <taxon>unclassified sequences</taxon>
        <taxon>metagenomes</taxon>
        <taxon>ecological metagenomes</taxon>
    </lineage>
</organism>
<name>A0A381UPH9_9ZZZZ</name>
<protein>
    <recommendedName>
        <fullName evidence="2">DUF1820 domain-containing protein</fullName>
    </recommendedName>
</protein>